<dbReference type="Pfam" id="PF12840">
    <property type="entry name" value="HTH_20"/>
    <property type="match status" value="1"/>
</dbReference>
<organism evidence="1 2">
    <name type="scientific">Actinomyces slackii</name>
    <dbReference type="NCBI Taxonomy" id="52774"/>
    <lineage>
        <taxon>Bacteria</taxon>
        <taxon>Bacillati</taxon>
        <taxon>Actinomycetota</taxon>
        <taxon>Actinomycetes</taxon>
        <taxon>Actinomycetales</taxon>
        <taxon>Actinomycetaceae</taxon>
        <taxon>Actinomyces</taxon>
    </lineage>
</organism>
<evidence type="ECO:0000313" key="1">
    <source>
        <dbReference type="EMBL" id="VEG75792.1"/>
    </source>
</evidence>
<dbReference type="Gene3D" id="1.10.10.10">
    <property type="entry name" value="Winged helix-like DNA-binding domain superfamily/Winged helix DNA-binding domain"/>
    <property type="match status" value="1"/>
</dbReference>
<dbReference type="KEGG" id="asla:NCTC11923_02470"/>
<dbReference type="Proteomes" id="UP000276899">
    <property type="component" value="Chromosome"/>
</dbReference>
<dbReference type="EMBL" id="LR134363">
    <property type="protein sequence ID" value="VEG75792.1"/>
    <property type="molecule type" value="Genomic_DNA"/>
</dbReference>
<dbReference type="AlphaFoldDB" id="A0A448KFX3"/>
<accession>A0A448KFX3</accession>
<gene>
    <name evidence="1" type="ORF">NCTC11923_02470</name>
</gene>
<dbReference type="InterPro" id="IPR036390">
    <property type="entry name" value="WH_DNA-bd_sf"/>
</dbReference>
<dbReference type="InterPro" id="IPR036388">
    <property type="entry name" value="WH-like_DNA-bd_sf"/>
</dbReference>
<evidence type="ECO:0000313" key="2">
    <source>
        <dbReference type="Proteomes" id="UP000276899"/>
    </source>
</evidence>
<name>A0A448KFX3_9ACTO</name>
<dbReference type="RefSeq" id="WP_084500561.1">
    <property type="nucleotide sequence ID" value="NZ_CBCRWE010000027.1"/>
</dbReference>
<reference evidence="1 2" key="1">
    <citation type="submission" date="2018-12" db="EMBL/GenBank/DDBJ databases">
        <authorList>
            <consortium name="Pathogen Informatics"/>
        </authorList>
    </citation>
    <scope>NUCLEOTIDE SEQUENCE [LARGE SCALE GENOMIC DNA]</scope>
    <source>
        <strain evidence="1 2">NCTC11923</strain>
    </source>
</reference>
<dbReference type="InterPro" id="IPR011991">
    <property type="entry name" value="ArsR-like_HTH"/>
</dbReference>
<dbReference type="STRING" id="1278298.GCA_000428685_00990"/>
<dbReference type="SUPFAM" id="SSF46785">
    <property type="entry name" value="Winged helix' DNA-binding domain"/>
    <property type="match status" value="1"/>
</dbReference>
<keyword evidence="2" id="KW-1185">Reference proteome</keyword>
<protein>
    <submittedName>
        <fullName evidence="1">Predicted transcriptional regulator</fullName>
    </submittedName>
</protein>
<dbReference type="CDD" id="cd00090">
    <property type="entry name" value="HTH_ARSR"/>
    <property type="match status" value="1"/>
</dbReference>
<proteinExistence type="predicted"/>
<sequence>MHNSRITTFPRPALGDLSARADLSAARRRVLEVVEASDESMTAVQVASALNLHHNTVREHLDSLVDAGFVTISTRPTGKRGRPALRYSSTAPDPRQVIDSYLLLLDAVAHTLGKGESAQSAALEIGRRWAELTPAVAQIVAITPAGSRERIMSLLPYLAMMGFAPEVKGEDVILRSCPLVTHGHTPDPLVCAMHEGFVRSAAETGRERVTQDGPEPAPLRIARSAGEGCQLQLHEVTSTAKAS</sequence>